<keyword evidence="4" id="KW-0812">Transmembrane</keyword>
<evidence type="ECO:0000256" key="6">
    <source>
        <dbReference type="ARBA" id="ARBA00023136"/>
    </source>
</evidence>
<evidence type="ECO:0000256" key="2">
    <source>
        <dbReference type="ARBA" id="ARBA00011006"/>
    </source>
</evidence>
<comment type="similarity">
    <text evidence="2">Belongs to the UPF0410 family.</text>
</comment>
<evidence type="ECO:0000256" key="4">
    <source>
        <dbReference type="ARBA" id="ARBA00022692"/>
    </source>
</evidence>
<dbReference type="RefSeq" id="WP_036704184.1">
    <property type="nucleotide sequence ID" value="NZ_CP051542.1"/>
</dbReference>
<dbReference type="GO" id="GO:0005886">
    <property type="term" value="C:plasma membrane"/>
    <property type="evidence" value="ECO:0007669"/>
    <property type="project" value="UniProtKB-SubCell"/>
</dbReference>
<keyword evidence="6" id="KW-0472">Membrane</keyword>
<accession>A0A099G6X1</accession>
<name>A0A099G6X1_9RHOB</name>
<reference evidence="7 8" key="2">
    <citation type="submission" date="2014-10" db="EMBL/GenBank/DDBJ databases">
        <title>Paracoccus sanguinis sp. nov., isolated from clinical specimens of New York State patients.</title>
        <authorList>
            <person name="Mingle L.A."/>
            <person name="Cole J.A."/>
            <person name="Lapierre P."/>
            <person name="Musser K.A."/>
        </authorList>
    </citation>
    <scope>NUCLEOTIDE SEQUENCE [LARGE SCALE GENOMIC DNA]</scope>
    <source>
        <strain evidence="7 8">5503</strain>
    </source>
</reference>
<proteinExistence type="inferred from homology"/>
<evidence type="ECO:0000256" key="3">
    <source>
        <dbReference type="ARBA" id="ARBA00022475"/>
    </source>
</evidence>
<comment type="caution">
    <text evidence="7">The sequence shown here is derived from an EMBL/GenBank/DDBJ whole genome shotgun (WGS) entry which is preliminary data.</text>
</comment>
<evidence type="ECO:0000313" key="7">
    <source>
        <dbReference type="EMBL" id="KGJ17502.1"/>
    </source>
</evidence>
<dbReference type="AlphaFoldDB" id="A0A099G6X1"/>
<comment type="subcellular location">
    <subcellularLocation>
        <location evidence="1">Cell membrane</location>
        <topology evidence="1">Multi-pass membrane protein</topology>
    </subcellularLocation>
</comment>
<dbReference type="InterPro" id="IPR007341">
    <property type="entry name" value="Transgly_assoc"/>
</dbReference>
<gene>
    <name evidence="7" type="ORF">IX56_17370</name>
</gene>
<evidence type="ECO:0000256" key="5">
    <source>
        <dbReference type="ARBA" id="ARBA00022989"/>
    </source>
</evidence>
<protein>
    <submittedName>
        <fullName evidence="7">Membrane protein</fullName>
    </submittedName>
</protein>
<sequence length="82" mass="8184">MQGLGWLAAIIVGGMAGWIASGIMGTGTGIFANIVVGIVGGMVGNWLLGLAGINMRAGSWLAQGLAALVGALFMIWVVQALA</sequence>
<dbReference type="Pfam" id="PF04226">
    <property type="entry name" value="Transgly_assoc"/>
    <property type="match status" value="1"/>
</dbReference>
<accession>A0A099G520</accession>
<evidence type="ECO:0000313" key="8">
    <source>
        <dbReference type="Proteomes" id="UP000029858"/>
    </source>
</evidence>
<dbReference type="PANTHER" id="PTHR33884:SF3">
    <property type="entry name" value="UPF0410 PROTEIN YMGE"/>
    <property type="match status" value="1"/>
</dbReference>
<keyword evidence="3" id="KW-1003">Cell membrane</keyword>
<dbReference type="PANTHER" id="PTHR33884">
    <property type="entry name" value="UPF0410 PROTEIN YMGE"/>
    <property type="match status" value="1"/>
</dbReference>
<keyword evidence="5" id="KW-1133">Transmembrane helix</keyword>
<organism evidence="7 8">
    <name type="scientific">Paracoccus sanguinis</name>
    <dbReference type="NCBI Taxonomy" id="1545044"/>
    <lineage>
        <taxon>Bacteria</taxon>
        <taxon>Pseudomonadati</taxon>
        <taxon>Pseudomonadota</taxon>
        <taxon>Alphaproteobacteria</taxon>
        <taxon>Rhodobacterales</taxon>
        <taxon>Paracoccaceae</taxon>
        <taxon>Paracoccus</taxon>
    </lineage>
</organism>
<evidence type="ECO:0000256" key="1">
    <source>
        <dbReference type="ARBA" id="ARBA00004651"/>
    </source>
</evidence>
<reference evidence="7 8" key="1">
    <citation type="submission" date="2014-09" db="EMBL/GenBank/DDBJ databases">
        <authorList>
            <person name="McGinnis J.M."/>
            <person name="Wolfgang W.J."/>
        </authorList>
    </citation>
    <scope>NUCLEOTIDE SEQUENCE [LARGE SCALE GENOMIC DNA]</scope>
    <source>
        <strain evidence="7 8">5503</strain>
    </source>
</reference>
<dbReference type="EMBL" id="JRKQ01000176">
    <property type="protein sequence ID" value="KGJ17502.1"/>
    <property type="molecule type" value="Genomic_DNA"/>
</dbReference>
<dbReference type="Proteomes" id="UP000029858">
    <property type="component" value="Unassembled WGS sequence"/>
</dbReference>